<protein>
    <submittedName>
        <fullName evidence="1">Uncharacterized protein</fullName>
    </submittedName>
</protein>
<dbReference type="EMBL" id="GBXM01079571">
    <property type="protein sequence ID" value="JAH29006.1"/>
    <property type="molecule type" value="Transcribed_RNA"/>
</dbReference>
<name>A0A0E9RIM7_ANGAN</name>
<reference evidence="1" key="1">
    <citation type="submission" date="2014-11" db="EMBL/GenBank/DDBJ databases">
        <authorList>
            <person name="Amaro Gonzalez C."/>
        </authorList>
    </citation>
    <scope>NUCLEOTIDE SEQUENCE</scope>
</reference>
<reference evidence="1" key="2">
    <citation type="journal article" date="2015" name="Fish Shellfish Immunol.">
        <title>Early steps in the European eel (Anguilla anguilla)-Vibrio vulnificus interaction in the gills: Role of the RtxA13 toxin.</title>
        <authorList>
            <person name="Callol A."/>
            <person name="Pajuelo D."/>
            <person name="Ebbesson L."/>
            <person name="Teles M."/>
            <person name="MacKenzie S."/>
            <person name="Amaro C."/>
        </authorList>
    </citation>
    <scope>NUCLEOTIDE SEQUENCE</scope>
</reference>
<organism evidence="1">
    <name type="scientific">Anguilla anguilla</name>
    <name type="common">European freshwater eel</name>
    <name type="synonym">Muraena anguilla</name>
    <dbReference type="NCBI Taxonomy" id="7936"/>
    <lineage>
        <taxon>Eukaryota</taxon>
        <taxon>Metazoa</taxon>
        <taxon>Chordata</taxon>
        <taxon>Craniata</taxon>
        <taxon>Vertebrata</taxon>
        <taxon>Euteleostomi</taxon>
        <taxon>Actinopterygii</taxon>
        <taxon>Neopterygii</taxon>
        <taxon>Teleostei</taxon>
        <taxon>Anguilliformes</taxon>
        <taxon>Anguillidae</taxon>
        <taxon>Anguilla</taxon>
    </lineage>
</organism>
<proteinExistence type="predicted"/>
<dbReference type="AlphaFoldDB" id="A0A0E9RIM7"/>
<evidence type="ECO:0000313" key="1">
    <source>
        <dbReference type="EMBL" id="JAH29006.1"/>
    </source>
</evidence>
<sequence>MNEKRKDVLQVIIFYTYWLADHIKILCR</sequence>
<accession>A0A0E9RIM7</accession>